<comment type="caution">
    <text evidence="1">The sequence shown here is derived from an EMBL/GenBank/DDBJ whole genome shotgun (WGS) entry which is preliminary data.</text>
</comment>
<dbReference type="AlphaFoldDB" id="X8CLY0"/>
<gene>
    <name evidence="1" type="ORF">I553_8870</name>
</gene>
<reference evidence="1" key="1">
    <citation type="submission" date="2014-01" db="EMBL/GenBank/DDBJ databases">
        <authorList>
            <person name="Brown-Elliot B."/>
            <person name="Wallace R."/>
            <person name="Lenaerts A."/>
            <person name="Ordway D."/>
            <person name="DeGroote M.A."/>
            <person name="Parker T."/>
            <person name="Sizemore C."/>
            <person name="Tallon L.J."/>
            <person name="Sadzewicz L.K."/>
            <person name="Sengamalay N."/>
            <person name="Fraser C.M."/>
            <person name="Hine E."/>
            <person name="Shefchek K.A."/>
            <person name="Das S.P."/>
            <person name="Tettelin H."/>
        </authorList>
    </citation>
    <scope>NUCLEOTIDE SEQUENCE [LARGE SCALE GENOMIC DNA]</scope>
    <source>
        <strain evidence="1">4042</strain>
    </source>
</reference>
<organism evidence="1">
    <name type="scientific">Mycobacterium xenopi 4042</name>
    <dbReference type="NCBI Taxonomy" id="1299334"/>
    <lineage>
        <taxon>Bacteria</taxon>
        <taxon>Bacillati</taxon>
        <taxon>Actinomycetota</taxon>
        <taxon>Actinomycetes</taxon>
        <taxon>Mycobacteriales</taxon>
        <taxon>Mycobacteriaceae</taxon>
        <taxon>Mycobacterium</taxon>
    </lineage>
</organism>
<evidence type="ECO:0000313" key="1">
    <source>
        <dbReference type="EMBL" id="EUA56816.1"/>
    </source>
</evidence>
<dbReference type="PATRIC" id="fig|1299334.3.peg.2955"/>
<accession>X8CLY0</accession>
<protein>
    <submittedName>
        <fullName evidence="1">Uncharacterized protein</fullName>
    </submittedName>
</protein>
<sequence length="47" mass="4765">MAPAAGTGRRDHRVGGLVLILLSCTLVGPTTPYPGSAALLPVLAPPW</sequence>
<proteinExistence type="predicted"/>
<name>X8CLY0_MYCXE</name>
<dbReference type="EMBL" id="JAOB01000029">
    <property type="protein sequence ID" value="EUA56816.1"/>
    <property type="molecule type" value="Genomic_DNA"/>
</dbReference>